<reference evidence="5 6" key="1">
    <citation type="submission" date="2020-10" db="EMBL/GenBank/DDBJ databases">
        <title>Blautia liquoris sp.nov., isolated from the mud in a fermentation cellar used for the production of Chinese strong-flavoured liquor.</title>
        <authorList>
            <person name="Lu L."/>
        </authorList>
    </citation>
    <scope>NUCLEOTIDE SEQUENCE [LARGE SCALE GENOMIC DNA]</scope>
    <source>
        <strain evidence="5 6">LZLJ-3</strain>
    </source>
</reference>
<dbReference type="GO" id="GO:0003677">
    <property type="term" value="F:DNA binding"/>
    <property type="evidence" value="ECO:0007669"/>
    <property type="project" value="UniProtKB-KW"/>
</dbReference>
<dbReference type="Gene3D" id="1.10.10.10">
    <property type="entry name" value="Winged helix-like DNA-binding domain superfamily/Winged helix DNA-binding domain"/>
    <property type="match status" value="1"/>
</dbReference>
<dbReference type="PANTHER" id="PTHR33164">
    <property type="entry name" value="TRANSCRIPTIONAL REGULATOR, MARR FAMILY"/>
    <property type="match status" value="1"/>
</dbReference>
<keyword evidence="2 5" id="KW-0238">DNA-binding</keyword>
<accession>A0A7M2RMK7</accession>
<keyword evidence="1" id="KW-0805">Transcription regulation</keyword>
<dbReference type="RefSeq" id="WP_193737111.1">
    <property type="nucleotide sequence ID" value="NZ_CP063304.1"/>
</dbReference>
<dbReference type="Pfam" id="PF22381">
    <property type="entry name" value="Staph_reg_Sar_Rot"/>
    <property type="match status" value="1"/>
</dbReference>
<dbReference type="GO" id="GO:0006950">
    <property type="term" value="P:response to stress"/>
    <property type="evidence" value="ECO:0007669"/>
    <property type="project" value="TreeGrafter"/>
</dbReference>
<proteinExistence type="predicted"/>
<name>A0A7M2RMK7_9FIRM</name>
<evidence type="ECO:0000259" key="4">
    <source>
        <dbReference type="PROSITE" id="PS50995"/>
    </source>
</evidence>
<dbReference type="AlphaFoldDB" id="A0A7M2RMK7"/>
<feature type="domain" description="HTH marR-type" evidence="4">
    <location>
        <begin position="1"/>
        <end position="119"/>
    </location>
</feature>
<dbReference type="SUPFAM" id="SSF46785">
    <property type="entry name" value="Winged helix' DNA-binding domain"/>
    <property type="match status" value="1"/>
</dbReference>
<dbReference type="InterPro" id="IPR036390">
    <property type="entry name" value="WH_DNA-bd_sf"/>
</dbReference>
<dbReference type="GO" id="GO:0003700">
    <property type="term" value="F:DNA-binding transcription factor activity"/>
    <property type="evidence" value="ECO:0007669"/>
    <property type="project" value="InterPro"/>
</dbReference>
<organism evidence="5 6">
    <name type="scientific">Blautia liquoris</name>
    <dbReference type="NCBI Taxonomy" id="2779518"/>
    <lineage>
        <taxon>Bacteria</taxon>
        <taxon>Bacillati</taxon>
        <taxon>Bacillota</taxon>
        <taxon>Clostridia</taxon>
        <taxon>Lachnospirales</taxon>
        <taxon>Lachnospiraceae</taxon>
        <taxon>Blautia</taxon>
    </lineage>
</organism>
<dbReference type="PRINTS" id="PR00598">
    <property type="entry name" value="HTHMARR"/>
</dbReference>
<evidence type="ECO:0000256" key="2">
    <source>
        <dbReference type="ARBA" id="ARBA00023125"/>
    </source>
</evidence>
<dbReference type="InterPro" id="IPR036388">
    <property type="entry name" value="WH-like_DNA-bd_sf"/>
</dbReference>
<keyword evidence="3" id="KW-0804">Transcription</keyword>
<evidence type="ECO:0000313" key="6">
    <source>
        <dbReference type="Proteomes" id="UP000593601"/>
    </source>
</evidence>
<dbReference type="PANTHER" id="PTHR33164:SF43">
    <property type="entry name" value="HTH-TYPE TRANSCRIPTIONAL REPRESSOR YETL"/>
    <property type="match status" value="1"/>
</dbReference>
<evidence type="ECO:0000313" key="5">
    <source>
        <dbReference type="EMBL" id="QOV20797.1"/>
    </source>
</evidence>
<dbReference type="InterPro" id="IPR055166">
    <property type="entry name" value="Transc_reg_Sar_Rot_HTH"/>
</dbReference>
<dbReference type="Proteomes" id="UP000593601">
    <property type="component" value="Chromosome"/>
</dbReference>
<dbReference type="EMBL" id="CP063304">
    <property type="protein sequence ID" value="QOV20797.1"/>
    <property type="molecule type" value="Genomic_DNA"/>
</dbReference>
<gene>
    <name evidence="5" type="ORF">INP51_07735</name>
</gene>
<evidence type="ECO:0000256" key="3">
    <source>
        <dbReference type="ARBA" id="ARBA00023163"/>
    </source>
</evidence>
<keyword evidence="6" id="KW-1185">Reference proteome</keyword>
<dbReference type="InterPro" id="IPR000835">
    <property type="entry name" value="HTH_MarR-typ"/>
</dbReference>
<dbReference type="InterPro" id="IPR039422">
    <property type="entry name" value="MarR/SlyA-like"/>
</dbReference>
<dbReference type="KEGG" id="bliq:INP51_07735"/>
<sequence length="124" mass="14252">MPQVKAERQLSKMMIGENFTLNYLAANDNRAYPKDLSKNMMVSTARIATILKQLEKDGLITRTPDAQDNRQVIVRLTDEGARLIEKDRAAVLDGLVQMLEYLGPEDAEAYIRIRRKLLRMMLEK</sequence>
<protein>
    <submittedName>
        <fullName evidence="5">Winged helix DNA-binding protein</fullName>
    </submittedName>
</protein>
<dbReference type="SMART" id="SM00347">
    <property type="entry name" value="HTH_MARR"/>
    <property type="match status" value="1"/>
</dbReference>
<evidence type="ECO:0000256" key="1">
    <source>
        <dbReference type="ARBA" id="ARBA00023015"/>
    </source>
</evidence>
<dbReference type="PROSITE" id="PS50995">
    <property type="entry name" value="HTH_MARR_2"/>
    <property type="match status" value="1"/>
</dbReference>